<comment type="caution">
    <text evidence="2">The sequence shown here is derived from an EMBL/GenBank/DDBJ whole genome shotgun (WGS) entry which is preliminary data.</text>
</comment>
<gene>
    <name evidence="2" type="ORF">LX32DRAFT_129714</name>
</gene>
<protein>
    <submittedName>
        <fullName evidence="2">Uncharacterized protein</fullName>
    </submittedName>
</protein>
<organism evidence="2 3">
    <name type="scientific">Colletotrichum zoysiae</name>
    <dbReference type="NCBI Taxonomy" id="1216348"/>
    <lineage>
        <taxon>Eukaryota</taxon>
        <taxon>Fungi</taxon>
        <taxon>Dikarya</taxon>
        <taxon>Ascomycota</taxon>
        <taxon>Pezizomycotina</taxon>
        <taxon>Sordariomycetes</taxon>
        <taxon>Hypocreomycetidae</taxon>
        <taxon>Glomerellales</taxon>
        <taxon>Glomerellaceae</taxon>
        <taxon>Colletotrichum</taxon>
        <taxon>Colletotrichum graminicola species complex</taxon>
    </lineage>
</organism>
<dbReference type="Proteomes" id="UP001232148">
    <property type="component" value="Unassembled WGS sequence"/>
</dbReference>
<accession>A0AAD9M884</accession>
<dbReference type="AlphaFoldDB" id="A0AAD9M884"/>
<evidence type="ECO:0000313" key="3">
    <source>
        <dbReference type="Proteomes" id="UP001232148"/>
    </source>
</evidence>
<sequence length="91" mass="10295">MARRHRPRKARVRHAFGRTKKGLQAPTPLVPGARATASLEVRRVFTCKDGTVRESVITLSFSWVTDSGLVDQLPGGWSPEPQRENPWEHHQ</sequence>
<evidence type="ECO:0000256" key="1">
    <source>
        <dbReference type="SAM" id="MobiDB-lite"/>
    </source>
</evidence>
<name>A0AAD9M884_9PEZI</name>
<dbReference type="EMBL" id="MU842825">
    <property type="protein sequence ID" value="KAK2033060.1"/>
    <property type="molecule type" value="Genomic_DNA"/>
</dbReference>
<evidence type="ECO:0000313" key="2">
    <source>
        <dbReference type="EMBL" id="KAK2033060.1"/>
    </source>
</evidence>
<proteinExistence type="predicted"/>
<feature type="region of interest" description="Disordered" evidence="1">
    <location>
        <begin position="1"/>
        <end position="30"/>
    </location>
</feature>
<feature type="compositionally biased region" description="Basic residues" evidence="1">
    <location>
        <begin position="1"/>
        <end position="21"/>
    </location>
</feature>
<keyword evidence="3" id="KW-1185">Reference proteome</keyword>
<reference evidence="2" key="1">
    <citation type="submission" date="2021-06" db="EMBL/GenBank/DDBJ databases">
        <title>Comparative genomics, transcriptomics and evolutionary studies reveal genomic signatures of adaptation to plant cell wall in hemibiotrophic fungi.</title>
        <authorList>
            <consortium name="DOE Joint Genome Institute"/>
            <person name="Baroncelli R."/>
            <person name="Diaz J.F."/>
            <person name="Benocci T."/>
            <person name="Peng M."/>
            <person name="Battaglia E."/>
            <person name="Haridas S."/>
            <person name="Andreopoulos W."/>
            <person name="Labutti K."/>
            <person name="Pangilinan J."/>
            <person name="Floch G.L."/>
            <person name="Makela M.R."/>
            <person name="Henrissat B."/>
            <person name="Grigoriev I.V."/>
            <person name="Crouch J.A."/>
            <person name="De Vries R.P."/>
            <person name="Sukno S.A."/>
            <person name="Thon M.R."/>
        </authorList>
    </citation>
    <scope>NUCLEOTIDE SEQUENCE</scope>
    <source>
        <strain evidence="2">MAFF235873</strain>
    </source>
</reference>